<name>A0AAJ0C6S7_9PEZI</name>
<evidence type="ECO:0000256" key="1">
    <source>
        <dbReference type="SAM" id="MobiDB-lite"/>
    </source>
</evidence>
<comment type="caution">
    <text evidence="2">The sequence shown here is derived from an EMBL/GenBank/DDBJ whole genome shotgun (WGS) entry which is preliminary data.</text>
</comment>
<reference evidence="2" key="1">
    <citation type="submission" date="2023-06" db="EMBL/GenBank/DDBJ databases">
        <title>Genome-scale phylogeny and comparative genomics of the fungal order Sordariales.</title>
        <authorList>
            <consortium name="Lawrence Berkeley National Laboratory"/>
            <person name="Hensen N."/>
            <person name="Bonometti L."/>
            <person name="Westerberg I."/>
            <person name="Brannstrom I.O."/>
            <person name="Guillou S."/>
            <person name="Cros-Aarteil S."/>
            <person name="Calhoun S."/>
            <person name="Haridas S."/>
            <person name="Kuo A."/>
            <person name="Mondo S."/>
            <person name="Pangilinan J."/>
            <person name="Riley R."/>
            <person name="Labutti K."/>
            <person name="Andreopoulos B."/>
            <person name="Lipzen A."/>
            <person name="Chen C."/>
            <person name="Yanf M."/>
            <person name="Daum C."/>
            <person name="Ng V."/>
            <person name="Clum A."/>
            <person name="Steindorff A."/>
            <person name="Ohm R."/>
            <person name="Martin F."/>
            <person name="Silar P."/>
            <person name="Natvig D."/>
            <person name="Lalanne C."/>
            <person name="Gautier V."/>
            <person name="Ament-Velasquez S.L."/>
            <person name="Kruys A."/>
            <person name="Hutchinson M.I."/>
            <person name="Powell A.J."/>
            <person name="Barry K."/>
            <person name="Miller A.N."/>
            <person name="Grigoriev I.V."/>
            <person name="Debuchy R."/>
            <person name="Gladieux P."/>
            <person name="Thoren M.H."/>
            <person name="Johannesson H."/>
        </authorList>
    </citation>
    <scope>NUCLEOTIDE SEQUENCE</scope>
    <source>
        <strain evidence="2">8032-3</strain>
    </source>
</reference>
<gene>
    <name evidence="2" type="ORF">QBC33DRAFT_236484</name>
</gene>
<keyword evidence="3" id="KW-1185">Reference proteome</keyword>
<dbReference type="EMBL" id="MU838999">
    <property type="protein sequence ID" value="KAK1771204.1"/>
    <property type="molecule type" value="Genomic_DNA"/>
</dbReference>
<accession>A0AAJ0C6S7</accession>
<dbReference type="Proteomes" id="UP001244011">
    <property type="component" value="Unassembled WGS sequence"/>
</dbReference>
<sequence>MVKRSTVVFAVHLWGLTSPGHGRPRNYLQSTVEVKQGRLERYHIDHLQSFDRGLVAIRVVAPIPPRARLPGDERGSYPAWTGGTTRSCPLVPTDTDTRPNLSCIDEPSPSFGADASSQWSMWGFVDGNVTDH</sequence>
<proteinExistence type="predicted"/>
<dbReference type="GeneID" id="85306064"/>
<protein>
    <submittedName>
        <fullName evidence="2">Uncharacterized protein</fullName>
    </submittedName>
</protein>
<organism evidence="2 3">
    <name type="scientific">Phialemonium atrogriseum</name>
    <dbReference type="NCBI Taxonomy" id="1093897"/>
    <lineage>
        <taxon>Eukaryota</taxon>
        <taxon>Fungi</taxon>
        <taxon>Dikarya</taxon>
        <taxon>Ascomycota</taxon>
        <taxon>Pezizomycotina</taxon>
        <taxon>Sordariomycetes</taxon>
        <taxon>Sordariomycetidae</taxon>
        <taxon>Cephalothecales</taxon>
        <taxon>Cephalothecaceae</taxon>
        <taxon>Phialemonium</taxon>
    </lineage>
</organism>
<dbReference type="AlphaFoldDB" id="A0AAJ0C6S7"/>
<dbReference type="RefSeq" id="XP_060287417.1">
    <property type="nucleotide sequence ID" value="XM_060422877.1"/>
</dbReference>
<feature type="region of interest" description="Disordered" evidence="1">
    <location>
        <begin position="65"/>
        <end position="101"/>
    </location>
</feature>
<evidence type="ECO:0000313" key="2">
    <source>
        <dbReference type="EMBL" id="KAK1771204.1"/>
    </source>
</evidence>
<evidence type="ECO:0000313" key="3">
    <source>
        <dbReference type="Proteomes" id="UP001244011"/>
    </source>
</evidence>